<feature type="region of interest" description="Disordered" evidence="1">
    <location>
        <begin position="48"/>
        <end position="99"/>
    </location>
</feature>
<proteinExistence type="predicted"/>
<feature type="compositionally biased region" description="Basic residues" evidence="1">
    <location>
        <begin position="79"/>
        <end position="91"/>
    </location>
</feature>
<reference evidence="2 3" key="1">
    <citation type="submission" date="2021-06" db="EMBL/GenBank/DDBJ databases">
        <title>Gemonas diversity in paddy soil.</title>
        <authorList>
            <person name="Liu G."/>
        </authorList>
    </citation>
    <scope>NUCLEOTIDE SEQUENCE [LARGE SCALE GENOMIC DNA]</scope>
    <source>
        <strain evidence="2 3">RG29</strain>
    </source>
</reference>
<feature type="compositionally biased region" description="Basic and acidic residues" evidence="1">
    <location>
        <begin position="61"/>
        <end position="72"/>
    </location>
</feature>
<accession>A0ABX8JLT0</accession>
<sequence length="99" mass="10694">MIVKRGSVVSHAMAQQWGIGKVVEVDDIRATIRFSDGMVRKIISSHFNDLHPADPASYHPPAKEQKAREKGRTGTPRAKTPRAAKAPRGKKAAAGATPQ</sequence>
<name>A0ABX8JLT0_9BACT</name>
<evidence type="ECO:0000256" key="1">
    <source>
        <dbReference type="SAM" id="MobiDB-lite"/>
    </source>
</evidence>
<dbReference type="InterPro" id="IPR021938">
    <property type="entry name" value="DUF3553"/>
</dbReference>
<keyword evidence="3" id="KW-1185">Reference proteome</keyword>
<organism evidence="2 3">
    <name type="scientific">Geomonas diazotrophica</name>
    <dbReference type="NCBI Taxonomy" id="2843197"/>
    <lineage>
        <taxon>Bacteria</taxon>
        <taxon>Pseudomonadati</taxon>
        <taxon>Thermodesulfobacteriota</taxon>
        <taxon>Desulfuromonadia</taxon>
        <taxon>Geobacterales</taxon>
        <taxon>Geobacteraceae</taxon>
        <taxon>Geomonas</taxon>
    </lineage>
</organism>
<dbReference type="EMBL" id="CP076724">
    <property type="protein sequence ID" value="QWV98492.1"/>
    <property type="molecule type" value="Genomic_DNA"/>
</dbReference>
<dbReference type="Proteomes" id="UP000683493">
    <property type="component" value="Chromosome"/>
</dbReference>
<protein>
    <submittedName>
        <fullName evidence="2">DUF3553 domain-containing protein</fullName>
    </submittedName>
</protein>
<gene>
    <name evidence="2" type="ORF">KP005_04175</name>
</gene>
<evidence type="ECO:0000313" key="2">
    <source>
        <dbReference type="EMBL" id="QWV98492.1"/>
    </source>
</evidence>
<evidence type="ECO:0000313" key="3">
    <source>
        <dbReference type="Proteomes" id="UP000683493"/>
    </source>
</evidence>
<dbReference type="Pfam" id="PF12073">
    <property type="entry name" value="DUF3553"/>
    <property type="match status" value="1"/>
</dbReference>